<dbReference type="EMBL" id="UZAM01002824">
    <property type="protein sequence ID" value="VDO86926.1"/>
    <property type="molecule type" value="Genomic_DNA"/>
</dbReference>
<dbReference type="WBParaSite" id="SBAD_0000069101-mRNA-1">
    <property type="protein sequence ID" value="SBAD_0000069101-mRNA-1"/>
    <property type="gene ID" value="SBAD_0000069101"/>
</dbReference>
<evidence type="ECO:0000313" key="2">
    <source>
        <dbReference type="Proteomes" id="UP000270296"/>
    </source>
</evidence>
<gene>
    <name evidence="1" type="ORF">SBAD_LOCUS668</name>
</gene>
<reference evidence="1 2" key="2">
    <citation type="submission" date="2018-11" db="EMBL/GenBank/DDBJ databases">
        <authorList>
            <consortium name="Pathogen Informatics"/>
        </authorList>
    </citation>
    <scope>NUCLEOTIDE SEQUENCE [LARGE SCALE GENOMIC DNA]</scope>
</reference>
<dbReference type="Proteomes" id="UP000270296">
    <property type="component" value="Unassembled WGS sequence"/>
</dbReference>
<sequence length="71" mass="8020">MDNAKSERSCKLWALEWLMMTPQCGFIHCKRYTSFATDGRMVDRLVGEWEALRERACASECWGGGAGASEQ</sequence>
<reference evidence="3" key="1">
    <citation type="submission" date="2016-06" db="UniProtKB">
        <authorList>
            <consortium name="WormBaseParasite"/>
        </authorList>
    </citation>
    <scope>IDENTIFICATION</scope>
</reference>
<evidence type="ECO:0000313" key="1">
    <source>
        <dbReference type="EMBL" id="VDO86926.1"/>
    </source>
</evidence>
<dbReference type="AlphaFoldDB" id="A0A183IAM4"/>
<name>A0A183IAM4_9BILA</name>
<evidence type="ECO:0000313" key="3">
    <source>
        <dbReference type="WBParaSite" id="SBAD_0000069101-mRNA-1"/>
    </source>
</evidence>
<proteinExistence type="predicted"/>
<protein>
    <submittedName>
        <fullName evidence="1 3">Uncharacterized protein</fullName>
    </submittedName>
</protein>
<accession>A0A183IAM4</accession>
<keyword evidence="2" id="KW-1185">Reference proteome</keyword>
<organism evidence="3">
    <name type="scientific">Soboliphyme baturini</name>
    <dbReference type="NCBI Taxonomy" id="241478"/>
    <lineage>
        <taxon>Eukaryota</taxon>
        <taxon>Metazoa</taxon>
        <taxon>Ecdysozoa</taxon>
        <taxon>Nematoda</taxon>
        <taxon>Enoplea</taxon>
        <taxon>Dorylaimia</taxon>
        <taxon>Dioctophymatida</taxon>
        <taxon>Dioctophymatoidea</taxon>
        <taxon>Soboliphymatidae</taxon>
        <taxon>Soboliphyme</taxon>
    </lineage>
</organism>